<dbReference type="Pfam" id="PF17132">
    <property type="entry name" value="Glyco_hydro_106"/>
    <property type="match status" value="1"/>
</dbReference>
<dbReference type="InterPro" id="IPR054593">
    <property type="entry name" value="Beta-mannosidase-like_N2"/>
</dbReference>
<feature type="domain" description="Beta-mannosidase-like galactose-binding" evidence="3">
    <location>
        <begin position="978"/>
        <end position="1048"/>
    </location>
</feature>
<reference evidence="4 5" key="1">
    <citation type="submission" date="2023-11" db="EMBL/GenBank/DDBJ databases">
        <title>Analysis of the Genomes of Mucilaginibacter gossypii cycad 4 and M. sabulilitoris SNA2: microbes with the potential for plant growth promotion.</title>
        <authorList>
            <person name="Hirsch A.M."/>
            <person name="Humm E."/>
            <person name="Rubbi M."/>
            <person name="Del Vecchio G."/>
            <person name="Ha S.M."/>
            <person name="Pellegrini M."/>
            <person name="Gunsalus R.P."/>
        </authorList>
    </citation>
    <scope>NUCLEOTIDE SEQUENCE [LARGE SCALE GENOMIC DNA]</scope>
    <source>
        <strain evidence="4 5">SNA2</strain>
    </source>
</reference>
<evidence type="ECO:0000313" key="4">
    <source>
        <dbReference type="EMBL" id="WPU92059.1"/>
    </source>
</evidence>
<dbReference type="PANTHER" id="PTHR43817">
    <property type="entry name" value="GLYCOSYL HYDROLASE"/>
    <property type="match status" value="1"/>
</dbReference>
<dbReference type="EMBL" id="CP139558">
    <property type="protein sequence ID" value="WPU92059.1"/>
    <property type="molecule type" value="Genomic_DNA"/>
</dbReference>
<dbReference type="Pfam" id="PF22666">
    <property type="entry name" value="Glyco_hydro_2_N2"/>
    <property type="match status" value="1"/>
</dbReference>
<dbReference type="Proteomes" id="UP001324380">
    <property type="component" value="Chromosome"/>
</dbReference>
<dbReference type="GO" id="GO:0016787">
    <property type="term" value="F:hydrolase activity"/>
    <property type="evidence" value="ECO:0007669"/>
    <property type="project" value="UniProtKB-KW"/>
</dbReference>
<dbReference type="RefSeq" id="WP_321561225.1">
    <property type="nucleotide sequence ID" value="NZ_CP139558.1"/>
</dbReference>
<keyword evidence="5" id="KW-1185">Reference proteome</keyword>
<keyword evidence="2 4" id="KW-0378">Hydrolase</keyword>
<dbReference type="Gene3D" id="2.60.120.260">
    <property type="entry name" value="Galactose-binding domain-like"/>
    <property type="match status" value="1"/>
</dbReference>
<dbReference type="SUPFAM" id="SSF49785">
    <property type="entry name" value="Galactose-binding domain-like"/>
    <property type="match status" value="1"/>
</dbReference>
<dbReference type="PROSITE" id="PS51257">
    <property type="entry name" value="PROKAR_LIPOPROTEIN"/>
    <property type="match status" value="1"/>
</dbReference>
<dbReference type="PANTHER" id="PTHR43817:SF1">
    <property type="entry name" value="HYDROLASE, FAMILY 43, PUTATIVE (AFU_ORTHOLOGUE AFUA_3G01660)-RELATED"/>
    <property type="match status" value="1"/>
</dbReference>
<sequence length="1092" mass="122490">MGQKQFIKVKLPLVLVLLCGILLYACTVKKQIAKAEEKPMPMQALEDNFVKAPDSIQTSVYWYWISDNISKEGVIRDLESMKKVGINRAFIGNIWQDDVPAGKVKIFSDEWWDILHTALKKAAELNIQIGIFNSPGWSQSGGPWVKPEQAMRYLTSSEISVKGPIKLHKKLVQPEKNFQDVKVIAYPVNKDFDSNIISLKPQINSTPVINNLNKVFDNNDTTSLKFQNGKQFTININSSQPYTVRSLTIVPIHSAMNLEGDIQVLENGAYTTIKHFIVDRSNSELNVGFSPYGPAAIALPASTSKKFRIIFTKTSLNSGIAELKLSATPVVEDYIEKSLAKMWQTPFPYWDAYQWAAQPVVDDNKYVIDPAKVLDISSYLTTDGTLNWTVPAGDWIIERCGMTPTKVHNGPASAEGTGLETDKMSKEHIKAHFNAFLGEIIKRIPAEDRKTWKVTVEDSYETGGQNWSDDFISKFQKNYGYDPTPYIPALQGKVVGSADKCDRFLWDLRRFIADNVAYEYVAGLREISHQNGLTTWLENYGHWGFPGEFLQYGGQSDEIGGEFWSEGDLGNIENRAASSSAHIYGKTRVSAESFTCAGAPFSRYPALMKQRADRFFTEGINNSLLHVYIHQPYEDKAPGVNAFFGTEFNRLNTWFYDMDIFIKYIKRCNMMLQQGKYVADVAYFISEDAPKMTGVQDPQLPQGYSFDYINAEVIKTRMTVKQGRMWLPDGMNYKILVLPQLKTIRPELLLKIKELVNEGAVVLGPKPLSSPSLQNYPSADKQVQDLANELWGHIDGSSVIVNRVGKGMVISGMGPQEVLNLVKVKPDCKITQSDSVLFIHRTLNEGSVYFISNQKNKTVEITPQFRITGKSPELWDAVTGERRNLPSYTQNDSATMVPLELAALESAFIIFRNNTDAKNGDNAKINYPLPSQSVNIVKPWLVSFDTKMRGPAKPVVFNTLTDWSVNPNDSIRYYSGSAVYHNVFNLSAVKNGEHVFLNLGMVRAIAKVTVNGVDVGGAWTAPYKVDITKALKNGENSLEIRVVNTWVNRLIGDSKLPLSERKTWLANNRFRPENLLESSGLLGPVSVTVIKY</sequence>
<proteinExistence type="predicted"/>
<evidence type="ECO:0000259" key="3">
    <source>
        <dbReference type="Pfam" id="PF22666"/>
    </source>
</evidence>
<accession>A0ABZ0TK19</accession>
<organism evidence="4 5">
    <name type="scientific">Mucilaginibacter sabulilitoris</name>
    <dbReference type="NCBI Taxonomy" id="1173583"/>
    <lineage>
        <taxon>Bacteria</taxon>
        <taxon>Pseudomonadati</taxon>
        <taxon>Bacteroidota</taxon>
        <taxon>Sphingobacteriia</taxon>
        <taxon>Sphingobacteriales</taxon>
        <taxon>Sphingobacteriaceae</taxon>
        <taxon>Mucilaginibacter</taxon>
    </lineage>
</organism>
<evidence type="ECO:0000256" key="2">
    <source>
        <dbReference type="ARBA" id="ARBA00022801"/>
    </source>
</evidence>
<evidence type="ECO:0000313" key="5">
    <source>
        <dbReference type="Proteomes" id="UP001324380"/>
    </source>
</evidence>
<dbReference type="NCBIfam" id="NF045579">
    <property type="entry name" value="rhamnoside_JR"/>
    <property type="match status" value="1"/>
</dbReference>
<keyword evidence="1" id="KW-0732">Signal</keyword>
<dbReference type="InterPro" id="IPR008979">
    <property type="entry name" value="Galactose-bd-like_sf"/>
</dbReference>
<gene>
    <name evidence="4" type="ORF">SNE25_22320</name>
</gene>
<name>A0ABZ0TK19_9SPHI</name>
<evidence type="ECO:0000256" key="1">
    <source>
        <dbReference type="ARBA" id="ARBA00022729"/>
    </source>
</evidence>
<protein>
    <submittedName>
        <fullName evidence="4">Glycosyl hydrolase</fullName>
    </submittedName>
</protein>